<organism evidence="2 3">
    <name type="scientific">Pleurodeles waltl</name>
    <name type="common">Iberian ribbed newt</name>
    <dbReference type="NCBI Taxonomy" id="8319"/>
    <lineage>
        <taxon>Eukaryota</taxon>
        <taxon>Metazoa</taxon>
        <taxon>Chordata</taxon>
        <taxon>Craniata</taxon>
        <taxon>Vertebrata</taxon>
        <taxon>Euteleostomi</taxon>
        <taxon>Amphibia</taxon>
        <taxon>Batrachia</taxon>
        <taxon>Caudata</taxon>
        <taxon>Salamandroidea</taxon>
        <taxon>Salamandridae</taxon>
        <taxon>Pleurodelinae</taxon>
        <taxon>Pleurodeles</taxon>
    </lineage>
</organism>
<keyword evidence="3" id="KW-1185">Reference proteome</keyword>
<gene>
    <name evidence="2" type="ORF">NDU88_007152</name>
</gene>
<sequence>MLHWQRGTDPEPCQQRGPHLQRRLCACGPLRLETPVRSDSLLQDRQKEVWPTVLMTRWGIPCLQHPRIASNSATPKFCRCCKGLPLLEACIAHKQKHIHHNCYGEKKKNSSLEQIQQTKKDKHSRRQTQSARTLKKRERAR</sequence>
<proteinExistence type="predicted"/>
<dbReference type="EMBL" id="JANPWB010000012">
    <property type="protein sequence ID" value="KAJ1118965.1"/>
    <property type="molecule type" value="Genomic_DNA"/>
</dbReference>
<name>A0AAV7NS90_PLEWA</name>
<dbReference type="Proteomes" id="UP001066276">
    <property type="component" value="Chromosome 8"/>
</dbReference>
<accession>A0AAV7NS90</accession>
<protein>
    <submittedName>
        <fullName evidence="2">Uncharacterized protein</fullName>
    </submittedName>
</protein>
<evidence type="ECO:0000256" key="1">
    <source>
        <dbReference type="SAM" id="MobiDB-lite"/>
    </source>
</evidence>
<comment type="caution">
    <text evidence="2">The sequence shown here is derived from an EMBL/GenBank/DDBJ whole genome shotgun (WGS) entry which is preliminary data.</text>
</comment>
<dbReference type="AlphaFoldDB" id="A0AAV7NS90"/>
<feature type="region of interest" description="Disordered" evidence="1">
    <location>
        <begin position="107"/>
        <end position="141"/>
    </location>
</feature>
<evidence type="ECO:0000313" key="3">
    <source>
        <dbReference type="Proteomes" id="UP001066276"/>
    </source>
</evidence>
<evidence type="ECO:0000313" key="2">
    <source>
        <dbReference type="EMBL" id="KAJ1118965.1"/>
    </source>
</evidence>
<reference evidence="2" key="1">
    <citation type="journal article" date="2022" name="bioRxiv">
        <title>Sequencing and chromosome-scale assembly of the giantPleurodeles waltlgenome.</title>
        <authorList>
            <person name="Brown T."/>
            <person name="Elewa A."/>
            <person name="Iarovenko S."/>
            <person name="Subramanian E."/>
            <person name="Araus A.J."/>
            <person name="Petzold A."/>
            <person name="Susuki M."/>
            <person name="Suzuki K.-i.T."/>
            <person name="Hayashi T."/>
            <person name="Toyoda A."/>
            <person name="Oliveira C."/>
            <person name="Osipova E."/>
            <person name="Leigh N.D."/>
            <person name="Simon A."/>
            <person name="Yun M.H."/>
        </authorList>
    </citation>
    <scope>NUCLEOTIDE SEQUENCE</scope>
    <source>
        <strain evidence="2">20211129_DDA</strain>
        <tissue evidence="2">Liver</tissue>
    </source>
</reference>